<dbReference type="Pfam" id="PF02381">
    <property type="entry name" value="MraZ"/>
    <property type="match status" value="2"/>
</dbReference>
<dbReference type="EMBL" id="JAMSCK010000001">
    <property type="protein sequence ID" value="MCM8567869.1"/>
    <property type="molecule type" value="Genomic_DNA"/>
</dbReference>
<comment type="subunit">
    <text evidence="7">Forms oligomers.</text>
</comment>
<proteinExistence type="inferred from homology"/>
<sequence>MVNLIGTYECKVDAKGRLMVPSALKKQLAPMLQEGFVIKRAVFQDCLELYPMSEWNVLMGKMNGLNRFKKKNNDFIRRFTAGVKMVEVDSNGRLLIPKDLTAFAGIEKEIVLSSAINIIEIWDKDKYENTIEASSGDFAELAEEVMGNDEMDGIS</sequence>
<dbReference type="PROSITE" id="PS51740">
    <property type="entry name" value="SPOVT_ABRB"/>
    <property type="match status" value="2"/>
</dbReference>
<dbReference type="InterPro" id="IPR020603">
    <property type="entry name" value="MraZ_dom"/>
</dbReference>
<organism evidence="9 10">
    <name type="scientific">Gramella jeungdoensis</name>
    <dbReference type="NCBI Taxonomy" id="708091"/>
    <lineage>
        <taxon>Bacteria</taxon>
        <taxon>Pseudomonadati</taxon>
        <taxon>Bacteroidota</taxon>
        <taxon>Flavobacteriia</taxon>
        <taxon>Flavobacteriales</taxon>
        <taxon>Flavobacteriaceae</taxon>
        <taxon>Christiangramia</taxon>
    </lineage>
</organism>
<keyword evidence="6 7" id="KW-0804">Transcription</keyword>
<keyword evidence="3" id="KW-0677">Repeat</keyword>
<dbReference type="InterPro" id="IPR035642">
    <property type="entry name" value="MraZ_N"/>
</dbReference>
<feature type="domain" description="SpoVT-AbrB" evidence="8">
    <location>
        <begin position="83"/>
        <end position="126"/>
    </location>
</feature>
<keyword evidence="10" id="KW-1185">Reference proteome</keyword>
<feature type="domain" description="SpoVT-AbrB" evidence="8">
    <location>
        <begin position="7"/>
        <end position="54"/>
    </location>
</feature>
<evidence type="ECO:0000259" key="8">
    <source>
        <dbReference type="PROSITE" id="PS51740"/>
    </source>
</evidence>
<keyword evidence="2 7" id="KW-0963">Cytoplasm</keyword>
<comment type="subcellular location">
    <subcellularLocation>
        <location evidence="7">Cytoplasm</location>
        <location evidence="7">Nucleoid</location>
    </subcellularLocation>
</comment>
<evidence type="ECO:0000256" key="3">
    <source>
        <dbReference type="ARBA" id="ARBA00022737"/>
    </source>
</evidence>
<reference evidence="9" key="1">
    <citation type="submission" date="2022-06" db="EMBL/GenBank/DDBJ databases">
        <title>Gramella sediminis sp. nov., isolated from deep-sea sediment of the Indian Ocean.</title>
        <authorList>
            <person name="Yang L."/>
        </authorList>
    </citation>
    <scope>NUCLEOTIDE SEQUENCE</scope>
    <source>
        <strain evidence="9">HMD3159</strain>
    </source>
</reference>
<name>A0ABT0YZB5_9FLAO</name>
<evidence type="ECO:0000256" key="5">
    <source>
        <dbReference type="ARBA" id="ARBA00023125"/>
    </source>
</evidence>
<dbReference type="CDD" id="cd16320">
    <property type="entry name" value="MraZ_N"/>
    <property type="match status" value="1"/>
</dbReference>
<evidence type="ECO:0000313" key="10">
    <source>
        <dbReference type="Proteomes" id="UP001155077"/>
    </source>
</evidence>
<comment type="similarity">
    <text evidence="7">Belongs to the MraZ family.</text>
</comment>
<accession>A0ABT0YZB5</accession>
<evidence type="ECO:0000256" key="6">
    <source>
        <dbReference type="ARBA" id="ARBA00023163"/>
    </source>
</evidence>
<evidence type="ECO:0000313" key="9">
    <source>
        <dbReference type="EMBL" id="MCM8567869.1"/>
    </source>
</evidence>
<dbReference type="NCBIfam" id="TIGR00242">
    <property type="entry name" value="division/cell wall cluster transcriptional repressor MraZ"/>
    <property type="match status" value="1"/>
</dbReference>
<dbReference type="RefSeq" id="WP_252110284.1">
    <property type="nucleotide sequence ID" value="NZ_JAMSCK010000001.1"/>
</dbReference>
<evidence type="ECO:0000256" key="1">
    <source>
        <dbReference type="ARBA" id="ARBA00013860"/>
    </source>
</evidence>
<dbReference type="SUPFAM" id="SSF89447">
    <property type="entry name" value="AbrB/MazE/MraZ-like"/>
    <property type="match status" value="1"/>
</dbReference>
<keyword evidence="5 7" id="KW-0238">DNA-binding</keyword>
<dbReference type="InterPro" id="IPR035644">
    <property type="entry name" value="MraZ_C"/>
</dbReference>
<dbReference type="PANTHER" id="PTHR34701:SF1">
    <property type="entry name" value="TRANSCRIPTIONAL REGULATOR MRAZ"/>
    <property type="match status" value="1"/>
</dbReference>
<dbReference type="InterPro" id="IPR038619">
    <property type="entry name" value="MraZ_sf"/>
</dbReference>
<dbReference type="Gene3D" id="3.40.1550.20">
    <property type="entry name" value="Transcriptional regulator MraZ domain"/>
    <property type="match status" value="1"/>
</dbReference>
<dbReference type="HAMAP" id="MF_01008">
    <property type="entry name" value="MraZ"/>
    <property type="match status" value="1"/>
</dbReference>
<evidence type="ECO:0000256" key="7">
    <source>
        <dbReference type="HAMAP-Rule" id="MF_01008"/>
    </source>
</evidence>
<dbReference type="PANTHER" id="PTHR34701">
    <property type="entry name" value="TRANSCRIPTIONAL REGULATOR MRAZ"/>
    <property type="match status" value="1"/>
</dbReference>
<evidence type="ECO:0000256" key="2">
    <source>
        <dbReference type="ARBA" id="ARBA00022490"/>
    </source>
</evidence>
<dbReference type="InterPro" id="IPR037914">
    <property type="entry name" value="SpoVT-AbrB_sf"/>
</dbReference>
<gene>
    <name evidence="7 9" type="primary">mraZ</name>
    <name evidence="9" type="ORF">NE848_00630</name>
</gene>
<dbReference type="CDD" id="cd16321">
    <property type="entry name" value="MraZ_C"/>
    <property type="match status" value="1"/>
</dbReference>
<keyword evidence="4 7" id="KW-0805">Transcription regulation</keyword>
<comment type="caution">
    <text evidence="9">The sequence shown here is derived from an EMBL/GenBank/DDBJ whole genome shotgun (WGS) entry which is preliminary data.</text>
</comment>
<protein>
    <recommendedName>
        <fullName evidence="1 7">Transcriptional regulator MraZ</fullName>
    </recommendedName>
</protein>
<dbReference type="InterPro" id="IPR003444">
    <property type="entry name" value="MraZ"/>
</dbReference>
<dbReference type="InterPro" id="IPR007159">
    <property type="entry name" value="SpoVT-AbrB_dom"/>
</dbReference>
<evidence type="ECO:0000256" key="4">
    <source>
        <dbReference type="ARBA" id="ARBA00023015"/>
    </source>
</evidence>
<dbReference type="Proteomes" id="UP001155077">
    <property type="component" value="Unassembled WGS sequence"/>
</dbReference>